<name>A0A517NX03_9BACT</name>
<organism evidence="9 10">
    <name type="scientific">Stieleria marina</name>
    <dbReference type="NCBI Taxonomy" id="1930275"/>
    <lineage>
        <taxon>Bacteria</taxon>
        <taxon>Pseudomonadati</taxon>
        <taxon>Planctomycetota</taxon>
        <taxon>Planctomycetia</taxon>
        <taxon>Pirellulales</taxon>
        <taxon>Pirellulaceae</taxon>
        <taxon>Stieleria</taxon>
    </lineage>
</organism>
<keyword evidence="10" id="KW-1185">Reference proteome</keyword>
<dbReference type="PROSITE" id="PS51462">
    <property type="entry name" value="NUDIX"/>
    <property type="match status" value="1"/>
</dbReference>
<dbReference type="InterPro" id="IPR020084">
    <property type="entry name" value="NUDIX_hydrolase_CS"/>
</dbReference>
<evidence type="ECO:0000256" key="2">
    <source>
        <dbReference type="ARBA" id="ARBA00001946"/>
    </source>
</evidence>
<dbReference type="InterPro" id="IPR015797">
    <property type="entry name" value="NUDIX_hydrolase-like_dom_sf"/>
</dbReference>
<evidence type="ECO:0000256" key="5">
    <source>
        <dbReference type="ARBA" id="ARBA00022801"/>
    </source>
</evidence>
<dbReference type="PROSITE" id="PS00893">
    <property type="entry name" value="NUDIX_BOX"/>
    <property type="match status" value="1"/>
</dbReference>
<dbReference type="Proteomes" id="UP000319817">
    <property type="component" value="Chromosome"/>
</dbReference>
<dbReference type="SUPFAM" id="SSF55811">
    <property type="entry name" value="Nudix"/>
    <property type="match status" value="1"/>
</dbReference>
<dbReference type="GO" id="GO:0005829">
    <property type="term" value="C:cytosol"/>
    <property type="evidence" value="ECO:0007669"/>
    <property type="project" value="TreeGrafter"/>
</dbReference>
<dbReference type="GO" id="GO:0019693">
    <property type="term" value="P:ribose phosphate metabolic process"/>
    <property type="evidence" value="ECO:0007669"/>
    <property type="project" value="TreeGrafter"/>
</dbReference>
<reference evidence="9 10" key="1">
    <citation type="submission" date="2019-02" db="EMBL/GenBank/DDBJ databases">
        <title>Deep-cultivation of Planctomycetes and their phenomic and genomic characterization uncovers novel biology.</title>
        <authorList>
            <person name="Wiegand S."/>
            <person name="Jogler M."/>
            <person name="Boedeker C."/>
            <person name="Pinto D."/>
            <person name="Vollmers J."/>
            <person name="Rivas-Marin E."/>
            <person name="Kohn T."/>
            <person name="Peeters S.H."/>
            <person name="Heuer A."/>
            <person name="Rast P."/>
            <person name="Oberbeckmann S."/>
            <person name="Bunk B."/>
            <person name="Jeske O."/>
            <person name="Meyerdierks A."/>
            <person name="Storesund J.E."/>
            <person name="Kallscheuer N."/>
            <person name="Luecker S."/>
            <person name="Lage O.M."/>
            <person name="Pohl T."/>
            <person name="Merkel B.J."/>
            <person name="Hornburger P."/>
            <person name="Mueller R.-W."/>
            <person name="Bruemmer F."/>
            <person name="Labrenz M."/>
            <person name="Spormann A.M."/>
            <person name="Op den Camp H."/>
            <person name="Overmann J."/>
            <person name="Amann R."/>
            <person name="Jetten M.S.M."/>
            <person name="Mascher T."/>
            <person name="Medema M.H."/>
            <person name="Devos D.P."/>
            <person name="Kaster A.-K."/>
            <person name="Ovreas L."/>
            <person name="Rohde M."/>
            <person name="Galperin M.Y."/>
            <person name="Jogler C."/>
        </authorList>
    </citation>
    <scope>NUCLEOTIDE SEQUENCE [LARGE SCALE GENOMIC DNA]</scope>
    <source>
        <strain evidence="9 10">K23_9</strain>
    </source>
</reference>
<evidence type="ECO:0000313" key="9">
    <source>
        <dbReference type="EMBL" id="QDT11654.1"/>
    </source>
</evidence>
<comment type="similarity">
    <text evidence="3">Belongs to the Nudix hydrolase family. NudK subfamily.</text>
</comment>
<accession>A0A517NX03</accession>
<proteinExistence type="inferred from homology"/>
<dbReference type="PANTHER" id="PTHR11839">
    <property type="entry name" value="UDP/ADP-SUGAR PYROPHOSPHATASE"/>
    <property type="match status" value="1"/>
</dbReference>
<feature type="domain" description="Nudix hydrolase" evidence="8">
    <location>
        <begin position="34"/>
        <end position="163"/>
    </location>
</feature>
<evidence type="ECO:0000256" key="1">
    <source>
        <dbReference type="ARBA" id="ARBA00000847"/>
    </source>
</evidence>
<dbReference type="CDD" id="cd03424">
    <property type="entry name" value="NUDIX_ADPRase_Nudt5_UGPPase_Nudt14"/>
    <property type="match status" value="1"/>
</dbReference>
<gene>
    <name evidence="9" type="primary">nudF_1</name>
    <name evidence="9" type="ORF">K239x_36540</name>
</gene>
<comment type="catalytic activity">
    <reaction evidence="1">
        <text>GDP-alpha-D-mannose + H2O = alpha-D-mannose 1-phosphate + GMP + 2 H(+)</text>
        <dbReference type="Rhea" id="RHEA:27978"/>
        <dbReference type="ChEBI" id="CHEBI:15377"/>
        <dbReference type="ChEBI" id="CHEBI:15378"/>
        <dbReference type="ChEBI" id="CHEBI:57527"/>
        <dbReference type="ChEBI" id="CHEBI:58115"/>
        <dbReference type="ChEBI" id="CHEBI:58409"/>
    </reaction>
</comment>
<evidence type="ECO:0000256" key="6">
    <source>
        <dbReference type="ARBA" id="ARBA00032162"/>
    </source>
</evidence>
<dbReference type="GO" id="GO:0016787">
    <property type="term" value="F:hydrolase activity"/>
    <property type="evidence" value="ECO:0007669"/>
    <property type="project" value="UniProtKB-KW"/>
</dbReference>
<keyword evidence="5 9" id="KW-0378">Hydrolase</keyword>
<dbReference type="Pfam" id="PF00293">
    <property type="entry name" value="NUDIX"/>
    <property type="match status" value="1"/>
</dbReference>
<evidence type="ECO:0000313" key="10">
    <source>
        <dbReference type="Proteomes" id="UP000319817"/>
    </source>
</evidence>
<dbReference type="EMBL" id="CP036526">
    <property type="protein sequence ID" value="QDT11654.1"/>
    <property type="molecule type" value="Genomic_DNA"/>
</dbReference>
<evidence type="ECO:0000256" key="4">
    <source>
        <dbReference type="ARBA" id="ARBA00016377"/>
    </source>
</evidence>
<comment type="cofactor">
    <cofactor evidence="2">
        <name>Mg(2+)</name>
        <dbReference type="ChEBI" id="CHEBI:18420"/>
    </cofactor>
</comment>
<dbReference type="GO" id="GO:0006753">
    <property type="term" value="P:nucleoside phosphate metabolic process"/>
    <property type="evidence" value="ECO:0007669"/>
    <property type="project" value="TreeGrafter"/>
</dbReference>
<evidence type="ECO:0000256" key="7">
    <source>
        <dbReference type="ARBA" id="ARBA00032272"/>
    </source>
</evidence>
<sequence>MASEETILLKGARFDVHQMQLQGRDGKTYAREVIRHRGAVVLLPVIDANTIVMIRNSRPTVGETLLELPAGTREENESAELTAGRELIEETGYSAGSLTPLHQFYSAPGICDELMHLFLATDLTAGDAAREATEQIVNQIVTREEALELIASGKIRDAKSLVGLYAFLYSPVVAEMIET</sequence>
<dbReference type="RefSeq" id="WP_145419451.1">
    <property type="nucleotide sequence ID" value="NZ_CP036526.1"/>
</dbReference>
<evidence type="ECO:0000256" key="3">
    <source>
        <dbReference type="ARBA" id="ARBA00007275"/>
    </source>
</evidence>
<dbReference type="OrthoDB" id="9806150at2"/>
<dbReference type="Gene3D" id="3.90.79.10">
    <property type="entry name" value="Nucleoside Triphosphate Pyrophosphohydrolase"/>
    <property type="match status" value="1"/>
</dbReference>
<evidence type="ECO:0000259" key="8">
    <source>
        <dbReference type="PROSITE" id="PS51462"/>
    </source>
</evidence>
<dbReference type="AlphaFoldDB" id="A0A517NX03"/>
<dbReference type="InterPro" id="IPR000086">
    <property type="entry name" value="NUDIX_hydrolase_dom"/>
</dbReference>
<protein>
    <recommendedName>
        <fullName evidence="4">GDP-mannose pyrophosphatase</fullName>
    </recommendedName>
    <alternativeName>
        <fullName evidence="6">GDP-mannose hydrolase</fullName>
    </alternativeName>
    <alternativeName>
        <fullName evidence="7">GDPMK</fullName>
    </alternativeName>
</protein>
<dbReference type="PANTHER" id="PTHR11839:SF18">
    <property type="entry name" value="NUDIX HYDROLASE DOMAIN-CONTAINING PROTEIN"/>
    <property type="match status" value="1"/>
</dbReference>